<proteinExistence type="predicted"/>
<keyword evidence="1" id="KW-0732">Signal</keyword>
<comment type="caution">
    <text evidence="3">The sequence shown here is derived from an EMBL/GenBank/DDBJ whole genome shotgun (WGS) entry which is preliminary data.</text>
</comment>
<gene>
    <name evidence="3" type="ORF">B5G41_09080</name>
</gene>
<organism evidence="3 4">
    <name type="scientific">Alistipes onderdonkii</name>
    <dbReference type="NCBI Taxonomy" id="328813"/>
    <lineage>
        <taxon>Bacteria</taxon>
        <taxon>Pseudomonadati</taxon>
        <taxon>Bacteroidota</taxon>
        <taxon>Bacteroidia</taxon>
        <taxon>Bacteroidales</taxon>
        <taxon>Rikenellaceae</taxon>
        <taxon>Alistipes</taxon>
    </lineage>
</organism>
<dbReference type="Gene3D" id="3.40.50.1110">
    <property type="entry name" value="SGNH hydrolase"/>
    <property type="match status" value="1"/>
</dbReference>
<dbReference type="InterPro" id="IPR013830">
    <property type="entry name" value="SGNH_hydro"/>
</dbReference>
<dbReference type="EMBL" id="NFHB01000005">
    <property type="protein sequence ID" value="OUN03183.1"/>
    <property type="molecule type" value="Genomic_DNA"/>
</dbReference>
<accession>A0A1Y3QU50</accession>
<evidence type="ECO:0000313" key="3">
    <source>
        <dbReference type="EMBL" id="OUN03183.1"/>
    </source>
</evidence>
<dbReference type="InterPro" id="IPR051532">
    <property type="entry name" value="Ester_Hydrolysis_Enzymes"/>
</dbReference>
<dbReference type="AlphaFoldDB" id="A0A1Y3QU50"/>
<dbReference type="RefSeq" id="WP_087402481.1">
    <property type="nucleotide sequence ID" value="NZ_AP031440.1"/>
</dbReference>
<evidence type="ECO:0000259" key="2">
    <source>
        <dbReference type="Pfam" id="PF13472"/>
    </source>
</evidence>
<evidence type="ECO:0000256" key="1">
    <source>
        <dbReference type="SAM" id="SignalP"/>
    </source>
</evidence>
<dbReference type="Proteomes" id="UP000195772">
    <property type="component" value="Unassembled WGS sequence"/>
</dbReference>
<dbReference type="Pfam" id="PF13472">
    <property type="entry name" value="Lipase_GDSL_2"/>
    <property type="match status" value="1"/>
</dbReference>
<dbReference type="eggNOG" id="COG2755">
    <property type="taxonomic scope" value="Bacteria"/>
</dbReference>
<name>A0A1Y3QU50_9BACT</name>
<dbReference type="GO" id="GO:0004622">
    <property type="term" value="F:phosphatidylcholine lysophospholipase activity"/>
    <property type="evidence" value="ECO:0007669"/>
    <property type="project" value="TreeGrafter"/>
</dbReference>
<feature type="chain" id="PRO_5012373052" evidence="1">
    <location>
        <begin position="22"/>
        <end position="222"/>
    </location>
</feature>
<dbReference type="InterPro" id="IPR036514">
    <property type="entry name" value="SGNH_hydro_sf"/>
</dbReference>
<feature type="signal peptide" evidence="1">
    <location>
        <begin position="1"/>
        <end position="21"/>
    </location>
</feature>
<reference evidence="4" key="1">
    <citation type="submission" date="2017-04" db="EMBL/GenBank/DDBJ databases">
        <title>Function of individual gut microbiota members based on whole genome sequencing of pure cultures obtained from chicken caecum.</title>
        <authorList>
            <person name="Medvecky M."/>
            <person name="Cejkova D."/>
            <person name="Polansky O."/>
            <person name="Karasova D."/>
            <person name="Kubasova T."/>
            <person name="Cizek A."/>
            <person name="Rychlik I."/>
        </authorList>
    </citation>
    <scope>NUCLEOTIDE SEQUENCE [LARGE SCALE GENOMIC DNA]</scope>
    <source>
        <strain evidence="4">An90</strain>
    </source>
</reference>
<feature type="domain" description="SGNH hydrolase-type esterase" evidence="2">
    <location>
        <begin position="63"/>
        <end position="212"/>
    </location>
</feature>
<evidence type="ECO:0000313" key="4">
    <source>
        <dbReference type="Proteomes" id="UP000195772"/>
    </source>
</evidence>
<dbReference type="PANTHER" id="PTHR30383:SF5">
    <property type="entry name" value="SGNH HYDROLASE-TYPE ESTERASE DOMAIN-CONTAINING PROTEIN"/>
    <property type="match status" value="1"/>
</dbReference>
<dbReference type="PANTHER" id="PTHR30383">
    <property type="entry name" value="THIOESTERASE 1/PROTEASE 1/LYSOPHOSPHOLIPASE L1"/>
    <property type="match status" value="1"/>
</dbReference>
<dbReference type="OrthoDB" id="9805821at2"/>
<sequence>MKKLILLLLASAVATTAAAQAQRDTLTFNNDYYFSKRNVEELVPVTGQNIVMLGNSLTERGFWAEYFQGKRVLNRGIGGDCISGMINRVQPIVDGRPKAIFIMGGANDLLFSKISNEKLLQQYERLLDIIARGTPRTRVYIQSLLPLNEAHNEAFMKGKNARFAEFNALLRAMAERRGLTFIDIWSAMQRNGELPEEYTFDGIHLKAAGYAVWIEKIRPYVK</sequence>
<protein>
    <submittedName>
        <fullName evidence="3">Lysophospholipase</fullName>
    </submittedName>
</protein>
<dbReference type="SUPFAM" id="SSF52266">
    <property type="entry name" value="SGNH hydrolase"/>
    <property type="match status" value="1"/>
</dbReference>